<dbReference type="EC" id="2.7.4.3" evidence="10"/>
<evidence type="ECO:0000256" key="7">
    <source>
        <dbReference type="ARBA" id="ARBA00022777"/>
    </source>
</evidence>
<evidence type="ECO:0000256" key="6">
    <source>
        <dbReference type="ARBA" id="ARBA00022741"/>
    </source>
</evidence>
<dbReference type="GO" id="GO:0005737">
    <property type="term" value="C:cytoplasm"/>
    <property type="evidence" value="ECO:0007669"/>
    <property type="project" value="UniProtKB-SubCell"/>
</dbReference>
<dbReference type="GO" id="GO:0004017">
    <property type="term" value="F:AMP kinase activity"/>
    <property type="evidence" value="ECO:0007669"/>
    <property type="project" value="UniProtKB-UniRule"/>
</dbReference>
<dbReference type="SUPFAM" id="SSF52540">
    <property type="entry name" value="P-loop containing nucleoside triphosphate hydrolases"/>
    <property type="match status" value="1"/>
</dbReference>
<dbReference type="FunFam" id="3.40.50.300:FF:000372">
    <property type="entry name" value="Adenylate kinase isoenzyme 6 homolog"/>
    <property type="match status" value="1"/>
</dbReference>
<keyword evidence="11" id="KW-0378">Hydrolase</keyword>
<evidence type="ECO:0000256" key="10">
    <source>
        <dbReference type="HAMAP-Rule" id="MF_03173"/>
    </source>
</evidence>
<organism evidence="11 12">
    <name type="scientific">Multifurca ochricompacta</name>
    <dbReference type="NCBI Taxonomy" id="376703"/>
    <lineage>
        <taxon>Eukaryota</taxon>
        <taxon>Fungi</taxon>
        <taxon>Dikarya</taxon>
        <taxon>Basidiomycota</taxon>
        <taxon>Agaricomycotina</taxon>
        <taxon>Agaricomycetes</taxon>
        <taxon>Russulales</taxon>
        <taxon>Russulaceae</taxon>
        <taxon>Multifurca</taxon>
    </lineage>
</organism>
<comment type="similarity">
    <text evidence="10">Belongs to the adenylate kinase family. AK6 subfamily.</text>
</comment>
<keyword evidence="4 10" id="KW-0698">rRNA processing</keyword>
<keyword evidence="6 10" id="KW-0547">Nucleotide-binding</keyword>
<evidence type="ECO:0000256" key="9">
    <source>
        <dbReference type="ARBA" id="ARBA00023242"/>
    </source>
</evidence>
<comment type="caution">
    <text evidence="11">The sequence shown here is derived from an EMBL/GenBank/DDBJ whole genome shotgun (WGS) entry which is preliminary data.</text>
</comment>
<keyword evidence="5 10" id="KW-0808">Transferase</keyword>
<feature type="binding site" evidence="10">
    <location>
        <position position="23"/>
    </location>
    <ligand>
        <name>ATP</name>
        <dbReference type="ChEBI" id="CHEBI:30616"/>
    </ligand>
</feature>
<feature type="binding site" evidence="10">
    <location>
        <position position="118"/>
    </location>
    <ligand>
        <name>ATP</name>
        <dbReference type="ChEBI" id="CHEBI:30616"/>
    </ligand>
</feature>
<reference evidence="11" key="1">
    <citation type="journal article" date="2022" name="New Phytol.">
        <title>Evolutionary transition to the ectomycorrhizal habit in the genomes of a hyperdiverse lineage of mushroom-forming fungi.</title>
        <authorList>
            <person name="Looney B."/>
            <person name="Miyauchi S."/>
            <person name="Morin E."/>
            <person name="Drula E."/>
            <person name="Courty P.E."/>
            <person name="Kohler A."/>
            <person name="Kuo A."/>
            <person name="LaButti K."/>
            <person name="Pangilinan J."/>
            <person name="Lipzen A."/>
            <person name="Riley R."/>
            <person name="Andreopoulos W."/>
            <person name="He G."/>
            <person name="Johnson J."/>
            <person name="Nolan M."/>
            <person name="Tritt A."/>
            <person name="Barry K.W."/>
            <person name="Grigoriev I.V."/>
            <person name="Nagy L.G."/>
            <person name="Hibbett D."/>
            <person name="Henrissat B."/>
            <person name="Matheny P.B."/>
            <person name="Labbe J."/>
            <person name="Martin F.M."/>
        </authorList>
    </citation>
    <scope>NUCLEOTIDE SEQUENCE</scope>
    <source>
        <strain evidence="11">BPL690</strain>
    </source>
</reference>
<evidence type="ECO:0000256" key="5">
    <source>
        <dbReference type="ARBA" id="ARBA00022679"/>
    </source>
</evidence>
<evidence type="ECO:0000256" key="8">
    <source>
        <dbReference type="ARBA" id="ARBA00022840"/>
    </source>
</evidence>
<feature type="region of interest" description="NMPbind" evidence="10">
    <location>
        <begin position="41"/>
        <end position="64"/>
    </location>
</feature>
<keyword evidence="7 10" id="KW-0418">Kinase</keyword>
<dbReference type="PRINTS" id="PR01100">
    <property type="entry name" value="SHIKIMTKNASE"/>
</dbReference>
<dbReference type="PANTHER" id="PTHR12595:SF0">
    <property type="entry name" value="ADENYLATE KINASE ISOENZYME 6"/>
    <property type="match status" value="1"/>
</dbReference>
<evidence type="ECO:0000256" key="4">
    <source>
        <dbReference type="ARBA" id="ARBA00022552"/>
    </source>
</evidence>
<evidence type="ECO:0000256" key="2">
    <source>
        <dbReference type="ARBA" id="ARBA00022490"/>
    </source>
</evidence>
<evidence type="ECO:0000313" key="11">
    <source>
        <dbReference type="EMBL" id="KAI0305235.1"/>
    </source>
</evidence>
<dbReference type="GO" id="GO:0016887">
    <property type="term" value="F:ATP hydrolysis activity"/>
    <property type="evidence" value="ECO:0007669"/>
    <property type="project" value="UniProtKB-UniRule"/>
</dbReference>
<keyword evidence="12" id="KW-1185">Reference proteome</keyword>
<evidence type="ECO:0000256" key="1">
    <source>
        <dbReference type="ARBA" id="ARBA00000582"/>
    </source>
</evidence>
<sequence>MQENASRSLPVIVITGTPGTGKTTHAQLLVQQSPIPLQHINVNELVKEKMLHDGFDEEWQTYVVDEDKVVDELEPLVSAGGGQILDWHTCDAFPERWIDLVVVLQCNHTQLWDRLEARGYPLKKIQENNEAEIMNVVLEEAREAYAEEIVVPLQSESTEDLESNVSRIVQWIEAWQKNQVLDSGS</sequence>
<comment type="catalytic activity">
    <reaction evidence="1 10">
        <text>AMP + ATP = 2 ADP</text>
        <dbReference type="Rhea" id="RHEA:12973"/>
        <dbReference type="ChEBI" id="CHEBI:30616"/>
        <dbReference type="ChEBI" id="CHEBI:456215"/>
        <dbReference type="ChEBI" id="CHEBI:456216"/>
        <dbReference type="EC" id="2.7.4.3"/>
    </reaction>
</comment>
<dbReference type="GO" id="GO:0042274">
    <property type="term" value="P:ribosomal small subunit biogenesis"/>
    <property type="evidence" value="ECO:0007669"/>
    <property type="project" value="UniProtKB-UniRule"/>
</dbReference>
<name>A0AAD4QQD1_9AGAM</name>
<comment type="subunit">
    <text evidence="10">Interacts with small ribosomal subunit protein uS11. Not a structural component of 43S pre-ribosomes, but transiently interacts with them by binding to uS11.</text>
</comment>
<comment type="function">
    <text evidence="10">Broad-specificity nucleoside monophosphate (NMP) kinase that catalyzes the reversible transfer of the terminal phosphate group between nucleoside triphosphates and monophosphates. Has also ATPase activity. Involved in the late cytoplasmic maturation steps of the 40S ribosomal particles, specifically 18S rRNA maturation. While NMP activity is not required for ribosome maturation, ATPase activity is. Associates transiently with small ribosomal subunit protein uS11. ATP hydrolysis breaks the interaction with uS11. May temporarily remove uS11 from the ribosome to enable a conformational change of the ribosomal RNA that is needed for the final maturation step of the small ribosomal subunit. Its NMP activity may have a role in nuclear energy homeostasis.</text>
</comment>
<keyword evidence="9 10" id="KW-0539">Nucleus</keyword>
<comment type="subcellular location">
    <subcellularLocation>
        <location evidence="10">Cytoplasm</location>
    </subcellularLocation>
    <subcellularLocation>
        <location evidence="10">Nucleus</location>
    </subcellularLocation>
</comment>
<dbReference type="GO" id="GO:0005524">
    <property type="term" value="F:ATP binding"/>
    <property type="evidence" value="ECO:0007669"/>
    <property type="project" value="UniProtKB-KW"/>
</dbReference>
<dbReference type="EMBL" id="WTXG01000006">
    <property type="protein sequence ID" value="KAI0305235.1"/>
    <property type="molecule type" value="Genomic_DNA"/>
</dbReference>
<gene>
    <name evidence="11" type="ORF">B0F90DRAFT_1702737</name>
</gene>
<dbReference type="Gene3D" id="3.40.50.300">
    <property type="entry name" value="P-loop containing nucleotide triphosphate hydrolases"/>
    <property type="match status" value="1"/>
</dbReference>
<keyword evidence="2 10" id="KW-0963">Cytoplasm</keyword>
<dbReference type="PANTHER" id="PTHR12595">
    <property type="entry name" value="POS9-ACTIVATING FACTOR FAP7-RELATED"/>
    <property type="match status" value="1"/>
</dbReference>
<feature type="binding site" evidence="10">
    <location>
        <position position="19"/>
    </location>
    <ligand>
        <name>ATP</name>
        <dbReference type="ChEBI" id="CHEBI:30616"/>
    </ligand>
</feature>
<comment type="caution">
    <text evidence="10">Lacks conserved residue(s) required for the propagation of feature annotation.</text>
</comment>
<evidence type="ECO:0000256" key="3">
    <source>
        <dbReference type="ARBA" id="ARBA00022517"/>
    </source>
</evidence>
<dbReference type="GO" id="GO:0005634">
    <property type="term" value="C:nucleus"/>
    <property type="evidence" value="ECO:0007669"/>
    <property type="project" value="UniProtKB-SubCell"/>
</dbReference>
<keyword evidence="3 10" id="KW-0690">Ribosome biogenesis</keyword>
<accession>A0AAD4QQD1</accession>
<dbReference type="InterPro" id="IPR020618">
    <property type="entry name" value="Adenyl_kinase_AK6"/>
</dbReference>
<dbReference type="Pfam" id="PF13238">
    <property type="entry name" value="AAA_18"/>
    <property type="match status" value="1"/>
</dbReference>
<evidence type="ECO:0000313" key="12">
    <source>
        <dbReference type="Proteomes" id="UP001203297"/>
    </source>
</evidence>
<dbReference type="AlphaFoldDB" id="A0AAD4QQD1"/>
<feature type="binding site" evidence="10">
    <location>
        <position position="22"/>
    </location>
    <ligand>
        <name>ATP</name>
        <dbReference type="ChEBI" id="CHEBI:30616"/>
    </ligand>
</feature>
<keyword evidence="8 10" id="KW-0067">ATP-binding</keyword>
<proteinExistence type="inferred from homology"/>
<comment type="catalytic activity">
    <reaction evidence="10">
        <text>ATP + H2O = ADP + phosphate + H(+)</text>
        <dbReference type="Rhea" id="RHEA:13065"/>
        <dbReference type="ChEBI" id="CHEBI:15377"/>
        <dbReference type="ChEBI" id="CHEBI:15378"/>
        <dbReference type="ChEBI" id="CHEBI:30616"/>
        <dbReference type="ChEBI" id="CHEBI:43474"/>
        <dbReference type="ChEBI" id="CHEBI:456216"/>
    </reaction>
</comment>
<dbReference type="InterPro" id="IPR027417">
    <property type="entry name" value="P-loop_NTPase"/>
</dbReference>
<dbReference type="Proteomes" id="UP001203297">
    <property type="component" value="Unassembled WGS sequence"/>
</dbReference>
<feature type="binding site" evidence="10">
    <location>
        <position position="21"/>
    </location>
    <ligand>
        <name>ATP</name>
        <dbReference type="ChEBI" id="CHEBI:30616"/>
    </ligand>
</feature>
<dbReference type="GO" id="GO:0006364">
    <property type="term" value="P:rRNA processing"/>
    <property type="evidence" value="ECO:0007669"/>
    <property type="project" value="UniProtKB-KW"/>
</dbReference>
<dbReference type="HAMAP" id="MF_00039">
    <property type="entry name" value="Adenylate_kinase_AK6"/>
    <property type="match status" value="1"/>
</dbReference>
<feature type="region of interest" description="LID" evidence="10">
    <location>
        <begin position="117"/>
        <end position="127"/>
    </location>
</feature>
<feature type="binding site" evidence="10">
    <location>
        <position position="24"/>
    </location>
    <ligand>
        <name>ATP</name>
        <dbReference type="ChEBI" id="CHEBI:30616"/>
    </ligand>
</feature>
<protein>
    <recommendedName>
        <fullName evidence="10">Adenylate kinase isoenzyme 6 homolog</fullName>
        <shortName evidence="10">AK6</shortName>
        <ecNumber evidence="10">2.7.4.3</ecNumber>
    </recommendedName>
    <alternativeName>
        <fullName evidence="10">Dual activity adenylate kinase/ATPase</fullName>
        <shortName evidence="10">AK/ATPase</shortName>
    </alternativeName>
</protein>